<dbReference type="CDD" id="cd00082">
    <property type="entry name" value="HisKA"/>
    <property type="match status" value="1"/>
</dbReference>
<dbReference type="PANTHER" id="PTHR44936">
    <property type="entry name" value="SENSOR PROTEIN CREC"/>
    <property type="match status" value="1"/>
</dbReference>
<evidence type="ECO:0000256" key="6">
    <source>
        <dbReference type="ARBA" id="ARBA00022679"/>
    </source>
</evidence>
<keyword evidence="9" id="KW-0812">Transmembrane</keyword>
<evidence type="ECO:0000256" key="1">
    <source>
        <dbReference type="ARBA" id="ARBA00000085"/>
    </source>
</evidence>
<dbReference type="AlphaFoldDB" id="A0A4P9VK13"/>
<dbReference type="EC" id="2.7.13.3" evidence="3"/>
<reference evidence="11 12" key="1">
    <citation type="submission" date="2017-04" db="EMBL/GenBank/DDBJ databases">
        <title>Draft genome sequence of Zooshikella ganghwensis VG4 isolated from Red Sea sediments.</title>
        <authorList>
            <person name="Rehman Z."/>
            <person name="Alam I."/>
            <person name="Kamau A."/>
            <person name="Bajic V."/>
            <person name="Leiknes T."/>
        </authorList>
    </citation>
    <scope>NUCLEOTIDE SEQUENCE [LARGE SCALE GENOMIC DNA]</scope>
    <source>
        <strain evidence="11 12">VG4</strain>
    </source>
</reference>
<proteinExistence type="predicted"/>
<dbReference type="InterPro" id="IPR005467">
    <property type="entry name" value="His_kinase_dom"/>
</dbReference>
<dbReference type="InterPro" id="IPR036890">
    <property type="entry name" value="HATPase_C_sf"/>
</dbReference>
<keyword evidence="12" id="KW-1185">Reference proteome</keyword>
<dbReference type="GO" id="GO:0000155">
    <property type="term" value="F:phosphorelay sensor kinase activity"/>
    <property type="evidence" value="ECO:0007669"/>
    <property type="project" value="InterPro"/>
</dbReference>
<evidence type="ECO:0000313" key="12">
    <source>
        <dbReference type="Proteomes" id="UP000257039"/>
    </source>
</evidence>
<dbReference type="InterPro" id="IPR003661">
    <property type="entry name" value="HisK_dim/P_dom"/>
</dbReference>
<evidence type="ECO:0000256" key="2">
    <source>
        <dbReference type="ARBA" id="ARBA00004651"/>
    </source>
</evidence>
<protein>
    <recommendedName>
        <fullName evidence="3">histidine kinase</fullName>
        <ecNumber evidence="3">2.7.13.3</ecNumber>
    </recommendedName>
</protein>
<keyword evidence="7" id="KW-0418">Kinase</keyword>
<dbReference type="SMART" id="SM00387">
    <property type="entry name" value="HATPase_c"/>
    <property type="match status" value="1"/>
</dbReference>
<gene>
    <name evidence="11" type="ORF">B9G39_03455</name>
</gene>
<sequence>MVTKLLSRFFEKTRLKKSFRQLLFSSSLAVLAIVVGGLSSLPAIAFNGTTQQLYGALDSYVPSHQVAIDALQQFEHVQLNPKKMHPQTHLYGLEELQALYRYYQRCAQPPNLLKENPLAKTESFITAVCMQQELSLSWFVSGILIHPGGGSFAYRYATDHPEQFNTLKPYMHIRELDNDYYTKDLDDDQLLALIRSAQWILGKQFLWVKFPNEYRLYHRQQWQPLADSFNLELHSINQEKKCSFIEGNICWVEKPISEVWIYTALGIFSIFSIGYIFLLAITRHKYFKEQQFIVQMLAHELRTPITRLAGTVEIFRAQFDELPESLHQGFSRLCKDALHLRHLAEASKQYLQLDYGANLQRQYCESWHELIEGTLSEYDIELELDDDKSVFINIYWFTLCLKNLVLNALNYGKGKVLVKSYCTEKHLIIRVQDQGNLDPGKLSQLIKPFNSQHGVGLGLHLVSQVMKKTGGRLFLQGPPTTFVLEVPINASNSTHS</sequence>
<dbReference type="PANTHER" id="PTHR44936:SF9">
    <property type="entry name" value="SENSOR PROTEIN CREC"/>
    <property type="match status" value="1"/>
</dbReference>
<dbReference type="Gene3D" id="3.30.565.10">
    <property type="entry name" value="Histidine kinase-like ATPase, C-terminal domain"/>
    <property type="match status" value="1"/>
</dbReference>
<dbReference type="SMART" id="SM00388">
    <property type="entry name" value="HisKA"/>
    <property type="match status" value="1"/>
</dbReference>
<feature type="transmembrane region" description="Helical" evidence="9">
    <location>
        <begin position="259"/>
        <end position="281"/>
    </location>
</feature>
<keyword evidence="8" id="KW-0902">Two-component regulatory system</keyword>
<comment type="subcellular location">
    <subcellularLocation>
        <location evidence="2">Cell membrane</location>
        <topology evidence="2">Multi-pass membrane protein</topology>
    </subcellularLocation>
</comment>
<accession>A0A4P9VK13</accession>
<dbReference type="SUPFAM" id="SSF47384">
    <property type="entry name" value="Homodimeric domain of signal transducing histidine kinase"/>
    <property type="match status" value="1"/>
</dbReference>
<dbReference type="Pfam" id="PF02518">
    <property type="entry name" value="HATPase_c"/>
    <property type="match status" value="1"/>
</dbReference>
<evidence type="ECO:0000256" key="8">
    <source>
        <dbReference type="ARBA" id="ARBA00023012"/>
    </source>
</evidence>
<dbReference type="Proteomes" id="UP000257039">
    <property type="component" value="Unassembled WGS sequence"/>
</dbReference>
<dbReference type="InterPro" id="IPR036097">
    <property type="entry name" value="HisK_dim/P_sf"/>
</dbReference>
<comment type="catalytic activity">
    <reaction evidence="1">
        <text>ATP + protein L-histidine = ADP + protein N-phospho-L-histidine.</text>
        <dbReference type="EC" id="2.7.13.3"/>
    </reaction>
</comment>
<dbReference type="SUPFAM" id="SSF55874">
    <property type="entry name" value="ATPase domain of HSP90 chaperone/DNA topoisomerase II/histidine kinase"/>
    <property type="match status" value="1"/>
</dbReference>
<evidence type="ECO:0000256" key="7">
    <source>
        <dbReference type="ARBA" id="ARBA00022777"/>
    </source>
</evidence>
<evidence type="ECO:0000256" key="3">
    <source>
        <dbReference type="ARBA" id="ARBA00012438"/>
    </source>
</evidence>
<keyword evidence="9" id="KW-0472">Membrane</keyword>
<dbReference type="InterPro" id="IPR021821">
    <property type="entry name" value="VxrA_SD"/>
</dbReference>
<dbReference type="GO" id="GO:0005886">
    <property type="term" value="C:plasma membrane"/>
    <property type="evidence" value="ECO:0007669"/>
    <property type="project" value="UniProtKB-SubCell"/>
</dbReference>
<dbReference type="Gene3D" id="1.10.287.130">
    <property type="match status" value="1"/>
</dbReference>
<evidence type="ECO:0000256" key="4">
    <source>
        <dbReference type="ARBA" id="ARBA00022475"/>
    </source>
</evidence>
<dbReference type="Pfam" id="PF11884">
    <property type="entry name" value="DUF3404"/>
    <property type="match status" value="1"/>
</dbReference>
<keyword evidence="4" id="KW-1003">Cell membrane</keyword>
<keyword evidence="6" id="KW-0808">Transferase</keyword>
<evidence type="ECO:0000313" key="11">
    <source>
        <dbReference type="EMBL" id="RDH42577.1"/>
    </source>
</evidence>
<name>A0A4P9VK13_9GAMM</name>
<organism evidence="11 12">
    <name type="scientific">Zooshikella ganghwensis</name>
    <dbReference type="NCBI Taxonomy" id="202772"/>
    <lineage>
        <taxon>Bacteria</taxon>
        <taxon>Pseudomonadati</taxon>
        <taxon>Pseudomonadota</taxon>
        <taxon>Gammaproteobacteria</taxon>
        <taxon>Oceanospirillales</taxon>
        <taxon>Zooshikellaceae</taxon>
        <taxon>Zooshikella</taxon>
    </lineage>
</organism>
<dbReference type="PROSITE" id="PS50109">
    <property type="entry name" value="HIS_KIN"/>
    <property type="match status" value="1"/>
</dbReference>
<keyword evidence="9" id="KW-1133">Transmembrane helix</keyword>
<evidence type="ECO:0000259" key="10">
    <source>
        <dbReference type="PROSITE" id="PS50109"/>
    </source>
</evidence>
<feature type="domain" description="Histidine kinase" evidence="10">
    <location>
        <begin position="296"/>
        <end position="490"/>
    </location>
</feature>
<dbReference type="InterPro" id="IPR050980">
    <property type="entry name" value="2C_sensor_his_kinase"/>
</dbReference>
<dbReference type="InterPro" id="IPR003594">
    <property type="entry name" value="HATPase_dom"/>
</dbReference>
<evidence type="ECO:0000256" key="9">
    <source>
        <dbReference type="SAM" id="Phobius"/>
    </source>
</evidence>
<evidence type="ECO:0000256" key="5">
    <source>
        <dbReference type="ARBA" id="ARBA00022553"/>
    </source>
</evidence>
<comment type="caution">
    <text evidence="11">The sequence shown here is derived from an EMBL/GenBank/DDBJ whole genome shotgun (WGS) entry which is preliminary data.</text>
</comment>
<keyword evidence="5" id="KW-0597">Phosphoprotein</keyword>
<dbReference type="EMBL" id="NDXW01000001">
    <property type="protein sequence ID" value="RDH42577.1"/>
    <property type="molecule type" value="Genomic_DNA"/>
</dbReference>
<dbReference type="Pfam" id="PF00512">
    <property type="entry name" value="HisKA"/>
    <property type="match status" value="1"/>
</dbReference>